<dbReference type="PANTHER" id="PTHR43434">
    <property type="entry name" value="PHOSPHOGLYCOLATE PHOSPHATASE"/>
    <property type="match status" value="1"/>
</dbReference>
<accession>A0AAE3AQ29</accession>
<dbReference type="GO" id="GO:0016787">
    <property type="term" value="F:hydrolase activity"/>
    <property type="evidence" value="ECO:0007669"/>
    <property type="project" value="UniProtKB-KW"/>
</dbReference>
<reference evidence="1" key="1">
    <citation type="submission" date="2021-10" db="EMBL/GenBank/DDBJ databases">
        <title>Anaerobic single-cell dispensing facilitates the cultivation of human gut bacteria.</title>
        <authorList>
            <person name="Afrizal A."/>
        </authorList>
    </citation>
    <scope>NUCLEOTIDE SEQUENCE</scope>
    <source>
        <strain evidence="1">CLA-AA-H274</strain>
    </source>
</reference>
<dbReference type="SUPFAM" id="SSF56784">
    <property type="entry name" value="HAD-like"/>
    <property type="match status" value="1"/>
</dbReference>
<sequence length="220" mass="24510">MEKNIQHVLFDLDGTLTDSARGIMNAIEYSLHTYGITVTDRSTLRPFIGPPLAESMRKYYGFGVEQSLEAVERFREYYDGKGGLFENDVYEGIPELLDELRSAGYHLYLATSKPEKTARRILEHFDLARRFDFIGGATLDESREKKGDVICYVLETCGITDKSQVVMVGDRSNDIVGAKENGLKSIGVLYGYGSREELLGAGADVLAQTPADVKTIVEEF</sequence>
<dbReference type="Pfam" id="PF13419">
    <property type="entry name" value="HAD_2"/>
    <property type="match status" value="1"/>
</dbReference>
<dbReference type="EMBL" id="JAJEPU010000019">
    <property type="protein sequence ID" value="MCC2164756.1"/>
    <property type="molecule type" value="Genomic_DNA"/>
</dbReference>
<dbReference type="AlphaFoldDB" id="A0AAE3AQ29"/>
<dbReference type="NCBIfam" id="TIGR01549">
    <property type="entry name" value="HAD-SF-IA-v1"/>
    <property type="match status" value="1"/>
</dbReference>
<dbReference type="CDD" id="cd04302">
    <property type="entry name" value="HAD_5NT"/>
    <property type="match status" value="1"/>
</dbReference>
<dbReference type="PANTHER" id="PTHR43434:SF20">
    <property type="entry name" value="5'-NUCLEOTIDASE"/>
    <property type="match status" value="1"/>
</dbReference>
<dbReference type="RefSeq" id="WP_308451309.1">
    <property type="nucleotide sequence ID" value="NZ_JAJEPU010000019.1"/>
</dbReference>
<protein>
    <submittedName>
        <fullName evidence="1">HAD family hydrolase</fullName>
    </submittedName>
</protein>
<dbReference type="InterPro" id="IPR023214">
    <property type="entry name" value="HAD_sf"/>
</dbReference>
<dbReference type="FunFam" id="3.40.50.1000:FF:000022">
    <property type="entry name" value="Phosphoglycolate phosphatase"/>
    <property type="match status" value="1"/>
</dbReference>
<dbReference type="Gene3D" id="3.40.50.1000">
    <property type="entry name" value="HAD superfamily/HAD-like"/>
    <property type="match status" value="1"/>
</dbReference>
<dbReference type="InterPro" id="IPR006439">
    <property type="entry name" value="HAD-SF_hydro_IA"/>
</dbReference>
<dbReference type="SFLD" id="SFLDG01129">
    <property type="entry name" value="C1.5:_HAD__Beta-PGM__Phosphata"/>
    <property type="match status" value="1"/>
</dbReference>
<dbReference type="InterPro" id="IPR023198">
    <property type="entry name" value="PGP-like_dom2"/>
</dbReference>
<dbReference type="SFLD" id="SFLDS00003">
    <property type="entry name" value="Haloacid_Dehalogenase"/>
    <property type="match status" value="1"/>
</dbReference>
<keyword evidence="2" id="KW-1185">Reference proteome</keyword>
<comment type="caution">
    <text evidence="1">The sequence shown here is derived from an EMBL/GenBank/DDBJ whole genome shotgun (WGS) entry which is preliminary data.</text>
</comment>
<evidence type="ECO:0000313" key="2">
    <source>
        <dbReference type="Proteomes" id="UP001198962"/>
    </source>
</evidence>
<dbReference type="GO" id="GO:0005829">
    <property type="term" value="C:cytosol"/>
    <property type="evidence" value="ECO:0007669"/>
    <property type="project" value="TreeGrafter"/>
</dbReference>
<dbReference type="SFLD" id="SFLDG01135">
    <property type="entry name" value="C1.5.6:_HAD__Beta-PGM__Phospha"/>
    <property type="match status" value="1"/>
</dbReference>
<dbReference type="InterPro" id="IPR050155">
    <property type="entry name" value="HAD-like_hydrolase_sf"/>
</dbReference>
<keyword evidence="1" id="KW-0378">Hydrolase</keyword>
<dbReference type="Gene3D" id="1.10.150.240">
    <property type="entry name" value="Putative phosphatase, domain 2"/>
    <property type="match status" value="1"/>
</dbReference>
<name>A0AAE3AQ29_9FIRM</name>
<dbReference type="Proteomes" id="UP001198962">
    <property type="component" value="Unassembled WGS sequence"/>
</dbReference>
<proteinExistence type="predicted"/>
<dbReference type="InterPro" id="IPR041492">
    <property type="entry name" value="HAD_2"/>
</dbReference>
<gene>
    <name evidence="1" type="ORF">LKD32_07660</name>
</gene>
<dbReference type="InterPro" id="IPR036412">
    <property type="entry name" value="HAD-like_sf"/>
</dbReference>
<dbReference type="GO" id="GO:0004713">
    <property type="term" value="F:protein tyrosine kinase activity"/>
    <property type="evidence" value="ECO:0007669"/>
    <property type="project" value="TreeGrafter"/>
</dbReference>
<evidence type="ECO:0000313" key="1">
    <source>
        <dbReference type="EMBL" id="MCC2164756.1"/>
    </source>
</evidence>
<organism evidence="1 2">
    <name type="scientific">Brotaphodocola catenula</name>
    <dbReference type="NCBI Taxonomy" id="2885361"/>
    <lineage>
        <taxon>Bacteria</taxon>
        <taxon>Bacillati</taxon>
        <taxon>Bacillota</taxon>
        <taxon>Clostridia</taxon>
        <taxon>Lachnospirales</taxon>
        <taxon>Lachnospiraceae</taxon>
        <taxon>Brotaphodocola</taxon>
    </lineage>
</organism>